<keyword evidence="2" id="KW-1185">Reference proteome</keyword>
<feature type="non-terminal residue" evidence="1">
    <location>
        <position position="200"/>
    </location>
</feature>
<evidence type="ECO:0000313" key="2">
    <source>
        <dbReference type="Proteomes" id="UP001140087"/>
    </source>
</evidence>
<dbReference type="EMBL" id="JANBUN010000484">
    <property type="protein sequence ID" value="KAJ2803409.1"/>
    <property type="molecule type" value="Genomic_DNA"/>
</dbReference>
<comment type="caution">
    <text evidence="1">The sequence shown here is derived from an EMBL/GenBank/DDBJ whole genome shotgun (WGS) entry which is preliminary data.</text>
</comment>
<evidence type="ECO:0000313" key="1">
    <source>
        <dbReference type="EMBL" id="KAJ2803409.1"/>
    </source>
</evidence>
<reference evidence="1" key="1">
    <citation type="submission" date="2022-07" db="EMBL/GenBank/DDBJ databases">
        <title>Phylogenomic reconstructions and comparative analyses of Kickxellomycotina fungi.</title>
        <authorList>
            <person name="Reynolds N.K."/>
            <person name="Stajich J.E."/>
            <person name="Barry K."/>
            <person name="Grigoriev I.V."/>
            <person name="Crous P."/>
            <person name="Smith M.E."/>
        </authorList>
    </citation>
    <scope>NUCLEOTIDE SEQUENCE</scope>
    <source>
        <strain evidence="1">BCRC 34780</strain>
    </source>
</reference>
<sequence length="200" mass="21602">MSGEKTQYHHLGSNRSLPAAMGGDRVEPMSPDDGASAFARGVGFESPSAASPAKRGRAFDTLKGAYGRRSVHGTPAMASAHQTMGGTGGDGNVEKGGHEHIENVEITGKRKLWVAFTWAMTCCLPSPLLSWCGRMKRPDVRMAWREKVAICCIIVFLWAVLLFVIIGLGLILCPKENVWTMLEISGINAPEKSYIATRGN</sequence>
<proteinExistence type="predicted"/>
<name>A0ACC1L9B8_9FUNG</name>
<gene>
    <name evidence="1" type="ORF">H4R21_002046</name>
</gene>
<dbReference type="Proteomes" id="UP001140087">
    <property type="component" value="Unassembled WGS sequence"/>
</dbReference>
<protein>
    <submittedName>
        <fullName evidence="1">Uncharacterized protein</fullName>
    </submittedName>
</protein>
<accession>A0ACC1L9B8</accession>
<organism evidence="1 2">
    <name type="scientific">Coemansia helicoidea</name>
    <dbReference type="NCBI Taxonomy" id="1286919"/>
    <lineage>
        <taxon>Eukaryota</taxon>
        <taxon>Fungi</taxon>
        <taxon>Fungi incertae sedis</taxon>
        <taxon>Zoopagomycota</taxon>
        <taxon>Kickxellomycotina</taxon>
        <taxon>Kickxellomycetes</taxon>
        <taxon>Kickxellales</taxon>
        <taxon>Kickxellaceae</taxon>
        <taxon>Coemansia</taxon>
    </lineage>
</organism>